<keyword evidence="7" id="KW-1185">Reference proteome</keyword>
<keyword evidence="4" id="KW-0175">Coiled coil</keyword>
<feature type="coiled-coil region" evidence="4">
    <location>
        <begin position="166"/>
        <end position="200"/>
    </location>
</feature>
<comment type="caution">
    <text evidence="6">The sequence shown here is derived from an EMBL/GenBank/DDBJ whole genome shotgun (WGS) entry which is preliminary data.</text>
</comment>
<accession>A0ABW2RGK8</accession>
<dbReference type="Proteomes" id="UP001596500">
    <property type="component" value="Unassembled WGS sequence"/>
</dbReference>
<evidence type="ECO:0000259" key="5">
    <source>
        <dbReference type="SMART" id="SM00534"/>
    </source>
</evidence>
<dbReference type="InterPro" id="IPR036187">
    <property type="entry name" value="DNA_mismatch_repair_MutS_sf"/>
</dbReference>
<dbReference type="SMART" id="SM00534">
    <property type="entry name" value="MUTSac"/>
    <property type="match status" value="1"/>
</dbReference>
<keyword evidence="3" id="KW-0238">DNA-binding</keyword>
<evidence type="ECO:0000256" key="2">
    <source>
        <dbReference type="ARBA" id="ARBA00022840"/>
    </source>
</evidence>
<gene>
    <name evidence="6" type="ORF">ACFQNG_02910</name>
</gene>
<evidence type="ECO:0000256" key="4">
    <source>
        <dbReference type="SAM" id="Coils"/>
    </source>
</evidence>
<reference evidence="7" key="1">
    <citation type="journal article" date="2019" name="Int. J. Syst. Evol. Microbiol.">
        <title>The Global Catalogue of Microorganisms (GCM) 10K type strain sequencing project: providing services to taxonomists for standard genome sequencing and annotation.</title>
        <authorList>
            <consortium name="The Broad Institute Genomics Platform"/>
            <consortium name="The Broad Institute Genome Sequencing Center for Infectious Disease"/>
            <person name="Wu L."/>
            <person name="Ma J."/>
        </authorList>
    </citation>
    <scope>NUCLEOTIDE SEQUENCE [LARGE SCALE GENOMIC DNA]</scope>
    <source>
        <strain evidence="7">CGMCC 1.12942</strain>
    </source>
</reference>
<name>A0ABW2RGK8_9BACL</name>
<dbReference type="PANTHER" id="PTHR11361">
    <property type="entry name" value="DNA MISMATCH REPAIR PROTEIN MUTS FAMILY MEMBER"/>
    <property type="match status" value="1"/>
</dbReference>
<evidence type="ECO:0000313" key="6">
    <source>
        <dbReference type="EMBL" id="MFC7440116.1"/>
    </source>
</evidence>
<sequence>MCGGTPWRKEGITIVWDETTWAELDVAYCWNQWQPCTPMGKRAKQQARAFQPGEERLWQQVLREQEEIQAWIEGHPRYQSVIQACLEAMPDIEVQLEKLGSGETLGLTDWFHMKQFLWQFRQLNKTLREQGFSALSLLCPEEFAELEQYLAQLNPGPAWTPAFWIDDAYDDDLRMLRQQLRRLEIKEQERTEQNKRAIEQAYGIRRNRLGTWVVPRNTPLEEMLRKDGRVVCHVETLYDVTFGLREEADGALARLQAQVEAREKAVCVWLTQQFEPVQPSLRQWVRKLTHFDVQWARYQAGRKWGGVRPEWDADRFGLLGAFHPKIAEELAAEGEGVTPIDVEVRRGVTVITGPNMGGKTVALKTIGLIAVLAHYGLFVPARSCRLPLVGWIASMLGDQQSTKQGLSRFGAEVMRLTHWLGQEGAGLLLLDEIGRGTNPAEGTALAQAITKHLSSRSSWTVHVTHYHEVNQLSGIRRYQVAGLCWETLEGEEFEHGKAWRARLSRHMDYRLIPMEEAGTSIAEALRLSMLLGLPEEIVMDAKRRLGGWKDEGEAKAGSG</sequence>
<keyword evidence="2" id="KW-0067">ATP-binding</keyword>
<dbReference type="InterPro" id="IPR000432">
    <property type="entry name" value="DNA_mismatch_repair_MutS_C"/>
</dbReference>
<evidence type="ECO:0000256" key="3">
    <source>
        <dbReference type="ARBA" id="ARBA00023125"/>
    </source>
</evidence>
<dbReference type="SUPFAM" id="SSF48334">
    <property type="entry name" value="DNA repair protein MutS, domain III"/>
    <property type="match status" value="1"/>
</dbReference>
<dbReference type="Pfam" id="PF00488">
    <property type="entry name" value="MutS_V"/>
    <property type="match status" value="1"/>
</dbReference>
<dbReference type="Gene3D" id="3.40.50.300">
    <property type="entry name" value="P-loop containing nucleotide triphosphate hydrolases"/>
    <property type="match status" value="1"/>
</dbReference>
<dbReference type="InterPro" id="IPR027417">
    <property type="entry name" value="P-loop_NTPase"/>
</dbReference>
<dbReference type="InterPro" id="IPR045076">
    <property type="entry name" value="MutS"/>
</dbReference>
<evidence type="ECO:0000313" key="7">
    <source>
        <dbReference type="Proteomes" id="UP001596500"/>
    </source>
</evidence>
<organism evidence="6 7">
    <name type="scientific">Laceyella putida</name>
    <dbReference type="NCBI Taxonomy" id="110101"/>
    <lineage>
        <taxon>Bacteria</taxon>
        <taxon>Bacillati</taxon>
        <taxon>Bacillota</taxon>
        <taxon>Bacilli</taxon>
        <taxon>Bacillales</taxon>
        <taxon>Thermoactinomycetaceae</taxon>
        <taxon>Laceyella</taxon>
    </lineage>
</organism>
<feature type="domain" description="DNA mismatch repair proteins mutS family" evidence="5">
    <location>
        <begin position="346"/>
        <end position="546"/>
    </location>
</feature>
<evidence type="ECO:0000256" key="1">
    <source>
        <dbReference type="ARBA" id="ARBA00022741"/>
    </source>
</evidence>
<dbReference type="EMBL" id="JBHTBW010000006">
    <property type="protein sequence ID" value="MFC7440116.1"/>
    <property type="molecule type" value="Genomic_DNA"/>
</dbReference>
<dbReference type="SUPFAM" id="SSF52540">
    <property type="entry name" value="P-loop containing nucleoside triphosphate hydrolases"/>
    <property type="match status" value="1"/>
</dbReference>
<keyword evidence="1" id="KW-0547">Nucleotide-binding</keyword>
<protein>
    <recommendedName>
        <fullName evidence="5">DNA mismatch repair proteins mutS family domain-containing protein</fullName>
    </recommendedName>
</protein>
<proteinExistence type="predicted"/>